<evidence type="ECO:0000313" key="3">
    <source>
        <dbReference type="Proteomes" id="UP000517523"/>
    </source>
</evidence>
<protein>
    <recommendedName>
        <fullName evidence="1">Aminoglycoside phosphotransferase domain-containing protein</fullName>
    </recommendedName>
</protein>
<dbReference type="InterPro" id="IPR002575">
    <property type="entry name" value="Aminoglycoside_PTrfase"/>
</dbReference>
<dbReference type="Gene3D" id="3.90.1200.10">
    <property type="match status" value="1"/>
</dbReference>
<feature type="domain" description="Aminoglycoside phosphotransferase" evidence="1">
    <location>
        <begin position="155"/>
        <end position="196"/>
    </location>
</feature>
<evidence type="ECO:0000259" key="1">
    <source>
        <dbReference type="Pfam" id="PF01636"/>
    </source>
</evidence>
<dbReference type="RefSeq" id="WP_183582727.1">
    <property type="nucleotide sequence ID" value="NZ_JACHXJ010000002.1"/>
</dbReference>
<gene>
    <name evidence="2" type="ORF">FHS19_003226</name>
</gene>
<comment type="caution">
    <text evidence="2">The sequence shown here is derived from an EMBL/GenBank/DDBJ whole genome shotgun (WGS) entry which is preliminary data.</text>
</comment>
<dbReference type="SUPFAM" id="SSF56112">
    <property type="entry name" value="Protein kinase-like (PK-like)"/>
    <property type="match status" value="1"/>
</dbReference>
<dbReference type="Pfam" id="PF01636">
    <property type="entry name" value="APH"/>
    <property type="match status" value="1"/>
</dbReference>
<dbReference type="AlphaFoldDB" id="A0A839TPD8"/>
<sequence length="282" mass="32811">MLQDIINEIITRELLPEPVTQWSELKGGTMSMLGVLGTSEMPKRYVVKTNPRELVINETWFLRLYDGIDLLPSVRYVDPEFRYFVYDFIPGDTRYERGKKTALMHELTRQVINRYVHPEPGDHYEHVESRANMEESISYASSVIGANLTPEDHELVAYIVQTQVERIANEDKYVLHGDFGVHNFLFSEGKLSGVIDPIPAIGRKRYDLLYAFCSSPDELTMPVLIQAIREAETIEETDRRELIGDMLVALYSRLSTCLRYHPKDFTAYFQSWSYWTLLWKNL</sequence>
<reference evidence="2 3" key="1">
    <citation type="submission" date="2020-08" db="EMBL/GenBank/DDBJ databases">
        <title>Genomic Encyclopedia of Type Strains, Phase III (KMG-III): the genomes of soil and plant-associated and newly described type strains.</title>
        <authorList>
            <person name="Whitman W."/>
        </authorList>
    </citation>
    <scope>NUCLEOTIDE SEQUENCE [LARGE SCALE GENOMIC DNA]</scope>
    <source>
        <strain evidence="2 3">CECT 5831</strain>
    </source>
</reference>
<dbReference type="InterPro" id="IPR011009">
    <property type="entry name" value="Kinase-like_dom_sf"/>
</dbReference>
<dbReference type="EMBL" id="JACHXJ010000002">
    <property type="protein sequence ID" value="MBB3128572.1"/>
    <property type="molecule type" value="Genomic_DNA"/>
</dbReference>
<proteinExistence type="predicted"/>
<dbReference type="Proteomes" id="UP000517523">
    <property type="component" value="Unassembled WGS sequence"/>
</dbReference>
<organism evidence="2 3">
    <name type="scientific">Paenibacillus rhizosphaerae</name>
    <dbReference type="NCBI Taxonomy" id="297318"/>
    <lineage>
        <taxon>Bacteria</taxon>
        <taxon>Bacillati</taxon>
        <taxon>Bacillota</taxon>
        <taxon>Bacilli</taxon>
        <taxon>Bacillales</taxon>
        <taxon>Paenibacillaceae</taxon>
        <taxon>Paenibacillus</taxon>
    </lineage>
</organism>
<evidence type="ECO:0000313" key="2">
    <source>
        <dbReference type="EMBL" id="MBB3128572.1"/>
    </source>
</evidence>
<name>A0A839TPD8_9BACL</name>
<accession>A0A839TPD8</accession>